<dbReference type="Proteomes" id="UP000189883">
    <property type="component" value="Chromosome"/>
</dbReference>
<dbReference type="InterPro" id="IPR007298">
    <property type="entry name" value="Cu-R_lipoprotein_NlpE"/>
</dbReference>
<dbReference type="PROSITE" id="PS51257">
    <property type="entry name" value="PROKAR_LIPOPROTEIN"/>
    <property type="match status" value="1"/>
</dbReference>
<evidence type="ECO:0000313" key="3">
    <source>
        <dbReference type="Proteomes" id="UP000189883"/>
    </source>
</evidence>
<dbReference type="Proteomes" id="UP001207440">
    <property type="component" value="Unassembled WGS sequence"/>
</dbReference>
<reference evidence="1 3" key="1">
    <citation type="submission" date="2015-06" db="EMBL/GenBank/DDBJ databases">
        <title>R. anatipestifer strain HXb2 is the most virulent strain so far, and the genome sequence would help us uncover the pathogenesis.</title>
        <authorList>
            <person name="Hu Q."/>
            <person name="Qi J."/>
            <person name="Bo H."/>
            <person name="Liu G."/>
            <person name="Tao M."/>
            <person name="Ding Y."/>
            <person name="Xue Y."/>
        </authorList>
    </citation>
    <scope>NUCLEOTIDE SEQUENCE [LARGE SCALE GENOMIC DNA]</scope>
    <source>
        <strain evidence="1 3">HXb2</strain>
    </source>
</reference>
<protein>
    <submittedName>
        <fullName evidence="2">Copper resistance protein NlpE N-terminal domain-containing protein</fullName>
    </submittedName>
    <submittedName>
        <fullName evidence="1">Lipoprotein NlpE</fullName>
    </submittedName>
</protein>
<dbReference type="AlphaFoldDB" id="A0A1A5HJP5"/>
<dbReference type="EMBL" id="CP011859">
    <property type="protein sequence ID" value="AQY21979.1"/>
    <property type="molecule type" value="Genomic_DNA"/>
</dbReference>
<dbReference type="EMBL" id="JAOZYT010000002">
    <property type="protein sequence ID" value="MCW0522806.1"/>
    <property type="molecule type" value="Genomic_DNA"/>
</dbReference>
<evidence type="ECO:0000313" key="1">
    <source>
        <dbReference type="EMBL" id="AQY21979.1"/>
    </source>
</evidence>
<sequence>MRKYIINGILALGLLSFGACNKSEKTAQNHPAEGQVIDTLVSTPNEMYQGVLPCADCEGIFTTITLAPDQTFDKTDYYLGKNEYFTEEGSYTVDASTGIYALSSNNDKATQYYQREEGKLVLLNDKKEKNTGANAHTYELEQLSNDDYHFTQSPVEGFLIIGHEVSSFRPANSAKVYWIEDPSGELQKRYEAMVKDKKIPYFPVKANLVLEKDTKKAEGFAEDYDGVVVVKKLLDLKLISVGN</sequence>
<dbReference type="Pfam" id="PF04170">
    <property type="entry name" value="NlpE"/>
    <property type="match status" value="1"/>
</dbReference>
<name>A0A1A5HJP5_RIEAN</name>
<dbReference type="Gene3D" id="2.40.128.640">
    <property type="match status" value="1"/>
</dbReference>
<organism evidence="1 3">
    <name type="scientific">Riemerella anatipestifer</name>
    <name type="common">Moraxella anatipestifer</name>
    <dbReference type="NCBI Taxonomy" id="34085"/>
    <lineage>
        <taxon>Bacteria</taxon>
        <taxon>Pseudomonadati</taxon>
        <taxon>Bacteroidota</taxon>
        <taxon>Flavobacteriia</taxon>
        <taxon>Flavobacteriales</taxon>
        <taxon>Weeksellaceae</taxon>
        <taxon>Riemerella</taxon>
    </lineage>
</organism>
<accession>A0A1A5HJP5</accession>
<dbReference type="OrthoDB" id="5348860at2"/>
<dbReference type="RefSeq" id="WP_064970248.1">
    <property type="nucleotide sequence ID" value="NZ_CP011859.1"/>
</dbReference>
<reference evidence="2" key="2">
    <citation type="submission" date="2022-10" db="EMBL/GenBank/DDBJ databases">
        <title>Sifting through the core-genome to identify putative cross-protective antigens against Riemerella anatipestifer.</title>
        <authorList>
            <person name="Zheng X."/>
            <person name="Zhang W."/>
        </authorList>
    </citation>
    <scope>NUCLEOTIDE SEQUENCE</scope>
    <source>
        <strain evidence="2">ZWRA178</strain>
    </source>
</reference>
<keyword evidence="1" id="KW-0449">Lipoprotein</keyword>
<proteinExistence type="predicted"/>
<gene>
    <name evidence="1" type="primary">nlpE</name>
    <name evidence="1" type="ORF">AB406_1029</name>
    <name evidence="2" type="ORF">OKE68_00540</name>
</gene>
<evidence type="ECO:0000313" key="2">
    <source>
        <dbReference type="EMBL" id="MCW0522806.1"/>
    </source>
</evidence>